<comment type="subcellular location">
    <subcellularLocation>
        <location evidence="1">Cell membrane</location>
        <topology evidence="1">Multi-pass membrane protein</topology>
    </subcellularLocation>
</comment>
<feature type="domain" description="Glycosyltransferase RgtA/B/C/D-like" evidence="9">
    <location>
        <begin position="157"/>
        <end position="291"/>
    </location>
</feature>
<name>A0A0C2YDK8_PARME</name>
<feature type="transmembrane region" description="Helical" evidence="8">
    <location>
        <begin position="372"/>
        <end position="389"/>
    </location>
</feature>
<reference evidence="10 11" key="1">
    <citation type="submission" date="2015-01" db="EMBL/GenBank/DDBJ databases">
        <title>Genome Sequence of Magnetospirillum magnetotacticum Strain MS-1.</title>
        <authorList>
            <person name="Marinov G.K."/>
            <person name="Smalley M.D."/>
            <person name="DeSalvo G."/>
        </authorList>
    </citation>
    <scope>NUCLEOTIDE SEQUENCE [LARGE SCALE GENOMIC DNA]</scope>
    <source>
        <strain evidence="10 11">MS-1</strain>
    </source>
</reference>
<sequence>MTTTLVLALMGGGMLGWGLMLDRLLGCGGLAAERLSRSLVLGFGVLGWLAFFPALFHHLDAVVLAAVPGAGLPGLWLLRGFSPPKGERLTVWTWTLGGLIAALAFGDFLEGLSPPADADSLAYHFANPKLFLENGGMVFIPRASDGAAPLLPQMTYMLALGLGGERALTLWCMLTGWLLPIAVFGVARRYLDRDWSLAAGALTLSLPTIIYSAGTGQVEVRTAAFVLVAASAAADSLGKRSLRAAGLAGIAAGLFLGSKYTALMFIAAMGLVLLAGRGWFLRCAVFGLATLAAGGQWYLWNYWNTGDPVYPMLFSLLPYRDGVPWSAAQAAYMREAFFGSEILLPQTLWWWLAYPFRVLVDGHPGFEAGRTGLGPFPLLALPFAIAGAWRQRRSLAASPLTPMLAIAALFYAAWFFFGTSQRIRHYVPIVPIVLIVLMVASERATRGRSSRLALGAGLAMSLILQLGAQGLVASNHARRLLTGEGRDAFLLRNTPAFGAVQWVDGMLRPTDKVLTLRRELIYLFETPVFYAHPHVEARVETRPDNDDPAHYLAQLRRQGVTHILVGPSSVKTYSADSSGMMAEALISRGCARELGMHRTGSLYGSRTLDGPSPTISWYWYLIAIAPAPCPLDP</sequence>
<gene>
    <name evidence="10" type="ORF">CCC_00860</name>
</gene>
<evidence type="ECO:0000313" key="11">
    <source>
        <dbReference type="Proteomes" id="UP000031971"/>
    </source>
</evidence>
<organism evidence="10 11">
    <name type="scientific">Paramagnetospirillum magnetotacticum MS-1</name>
    <dbReference type="NCBI Taxonomy" id="272627"/>
    <lineage>
        <taxon>Bacteria</taxon>
        <taxon>Pseudomonadati</taxon>
        <taxon>Pseudomonadota</taxon>
        <taxon>Alphaproteobacteria</taxon>
        <taxon>Rhodospirillales</taxon>
        <taxon>Magnetospirillaceae</taxon>
        <taxon>Paramagnetospirillum</taxon>
    </lineage>
</organism>
<feature type="transmembrane region" description="Helical" evidence="8">
    <location>
        <begin position="279"/>
        <end position="300"/>
    </location>
</feature>
<dbReference type="Pfam" id="PF13231">
    <property type="entry name" value="PMT_2"/>
    <property type="match status" value="1"/>
</dbReference>
<evidence type="ECO:0000256" key="7">
    <source>
        <dbReference type="ARBA" id="ARBA00023136"/>
    </source>
</evidence>
<feature type="transmembrane region" description="Helical" evidence="8">
    <location>
        <begin position="452"/>
        <end position="472"/>
    </location>
</feature>
<dbReference type="OrthoDB" id="7325482at2"/>
<dbReference type="PANTHER" id="PTHR33908">
    <property type="entry name" value="MANNOSYLTRANSFERASE YKCB-RELATED"/>
    <property type="match status" value="1"/>
</dbReference>
<evidence type="ECO:0000256" key="1">
    <source>
        <dbReference type="ARBA" id="ARBA00004651"/>
    </source>
</evidence>
<accession>A0A0C2YDK8</accession>
<dbReference type="EMBL" id="JXSL01000030">
    <property type="protein sequence ID" value="KIL97799.1"/>
    <property type="molecule type" value="Genomic_DNA"/>
</dbReference>
<feature type="transmembrane region" description="Helical" evidence="8">
    <location>
        <begin position="62"/>
        <end position="79"/>
    </location>
</feature>
<keyword evidence="5 8" id="KW-0812">Transmembrane</keyword>
<keyword evidence="4" id="KW-0808">Transferase</keyword>
<evidence type="ECO:0000256" key="8">
    <source>
        <dbReference type="SAM" id="Phobius"/>
    </source>
</evidence>
<evidence type="ECO:0000256" key="4">
    <source>
        <dbReference type="ARBA" id="ARBA00022679"/>
    </source>
</evidence>
<dbReference type="Proteomes" id="UP000031971">
    <property type="component" value="Unassembled WGS sequence"/>
</dbReference>
<dbReference type="AlphaFoldDB" id="A0A0C2YDK8"/>
<dbReference type="STRING" id="272627.CCC_00860"/>
<feature type="transmembrane region" description="Helical" evidence="8">
    <location>
        <begin position="396"/>
        <end position="417"/>
    </location>
</feature>
<evidence type="ECO:0000313" key="10">
    <source>
        <dbReference type="EMBL" id="KIL97799.1"/>
    </source>
</evidence>
<feature type="transmembrane region" description="Helical" evidence="8">
    <location>
        <begin position="423"/>
        <end position="440"/>
    </location>
</feature>
<evidence type="ECO:0000256" key="2">
    <source>
        <dbReference type="ARBA" id="ARBA00022475"/>
    </source>
</evidence>
<dbReference type="GO" id="GO:0005886">
    <property type="term" value="C:plasma membrane"/>
    <property type="evidence" value="ECO:0007669"/>
    <property type="project" value="UniProtKB-SubCell"/>
</dbReference>
<dbReference type="InterPro" id="IPR038731">
    <property type="entry name" value="RgtA/B/C-like"/>
</dbReference>
<dbReference type="GO" id="GO:0016763">
    <property type="term" value="F:pentosyltransferase activity"/>
    <property type="evidence" value="ECO:0007669"/>
    <property type="project" value="TreeGrafter"/>
</dbReference>
<keyword evidence="11" id="KW-1185">Reference proteome</keyword>
<keyword evidence="6 8" id="KW-1133">Transmembrane helix</keyword>
<evidence type="ECO:0000259" key="9">
    <source>
        <dbReference type="Pfam" id="PF13231"/>
    </source>
</evidence>
<feature type="transmembrane region" description="Helical" evidence="8">
    <location>
        <begin position="38"/>
        <end position="56"/>
    </location>
</feature>
<evidence type="ECO:0000256" key="6">
    <source>
        <dbReference type="ARBA" id="ARBA00022989"/>
    </source>
</evidence>
<feature type="transmembrane region" description="Helical" evidence="8">
    <location>
        <begin position="194"/>
        <end position="214"/>
    </location>
</feature>
<protein>
    <recommendedName>
        <fullName evidence="9">Glycosyltransferase RgtA/B/C/D-like domain-containing protein</fullName>
    </recommendedName>
</protein>
<dbReference type="PANTHER" id="PTHR33908:SF11">
    <property type="entry name" value="MEMBRANE PROTEIN"/>
    <property type="match status" value="1"/>
</dbReference>
<keyword evidence="3" id="KW-0328">Glycosyltransferase</keyword>
<keyword evidence="7 8" id="KW-0472">Membrane</keyword>
<proteinExistence type="predicted"/>
<evidence type="ECO:0000256" key="5">
    <source>
        <dbReference type="ARBA" id="ARBA00022692"/>
    </source>
</evidence>
<dbReference type="GO" id="GO:0009103">
    <property type="term" value="P:lipopolysaccharide biosynthetic process"/>
    <property type="evidence" value="ECO:0007669"/>
    <property type="project" value="UniProtKB-ARBA"/>
</dbReference>
<evidence type="ECO:0000256" key="3">
    <source>
        <dbReference type="ARBA" id="ARBA00022676"/>
    </source>
</evidence>
<feature type="transmembrane region" description="Helical" evidence="8">
    <location>
        <begin position="91"/>
        <end position="109"/>
    </location>
</feature>
<dbReference type="InterPro" id="IPR050297">
    <property type="entry name" value="LipidA_mod_glycosyltrf_83"/>
</dbReference>
<feature type="transmembrane region" description="Helical" evidence="8">
    <location>
        <begin position="168"/>
        <end position="187"/>
    </location>
</feature>
<comment type="caution">
    <text evidence="10">The sequence shown here is derived from an EMBL/GenBank/DDBJ whole genome shotgun (WGS) entry which is preliminary data.</text>
</comment>
<feature type="transmembrane region" description="Helical" evidence="8">
    <location>
        <begin position="250"/>
        <end position="273"/>
    </location>
</feature>
<dbReference type="RefSeq" id="WP_009871312.1">
    <property type="nucleotide sequence ID" value="NZ_JXSL01000030.1"/>
</dbReference>
<feature type="transmembrane region" description="Helical" evidence="8">
    <location>
        <begin position="6"/>
        <end position="26"/>
    </location>
</feature>
<keyword evidence="2" id="KW-1003">Cell membrane</keyword>